<protein>
    <submittedName>
        <fullName evidence="1">Uncharacterized protein</fullName>
    </submittedName>
</protein>
<evidence type="ECO:0000313" key="1">
    <source>
        <dbReference type="EMBL" id="ACD58986.1"/>
    </source>
</evidence>
<gene>
    <name evidence="1" type="ordered locus">PXO_05834</name>
</gene>
<name>A0A0K0GKV7_XANOP</name>
<reference evidence="1 2" key="1">
    <citation type="journal article" date="2008" name="BMC Genomics">
        <title>Genome sequence and rapid evolution of the rice pathogen Xanthomonas oryzae pv. oryzae PXO99A.</title>
        <authorList>
            <person name="Salzberg S.L."/>
            <person name="Sommer D.D."/>
            <person name="Schatz M.C."/>
            <person name="Phillippy A.M."/>
            <person name="Rabinowicz P.D."/>
            <person name="Tsuge S."/>
            <person name="Furutani A."/>
            <person name="Ochiai H."/>
            <person name="Delcher A.L."/>
            <person name="Kelley D."/>
            <person name="Madupu R."/>
            <person name="Puiu D."/>
            <person name="Radune D."/>
            <person name="Shumway M."/>
            <person name="Trapnell C."/>
            <person name="Aparna G."/>
            <person name="Jha G."/>
            <person name="Pandey A."/>
            <person name="Patil P.B."/>
            <person name="Ishihara H."/>
            <person name="Meyer D.F."/>
            <person name="Szurek B."/>
            <person name="Verdier V."/>
            <person name="Koebnik R."/>
            <person name="Dow J.M."/>
            <person name="Ryan R.P."/>
            <person name="Hirata H."/>
            <person name="Tsuyumu S."/>
            <person name="Won Lee S."/>
            <person name="Seo Y.S."/>
            <person name="Sriariyanum M."/>
            <person name="Ronald P.C."/>
            <person name="Sonti R.V."/>
            <person name="Van Sluys M.A."/>
            <person name="Leach J.E."/>
            <person name="White F.F."/>
            <person name="Bogdanove A.J."/>
        </authorList>
    </citation>
    <scope>NUCLEOTIDE SEQUENCE [LARGE SCALE GENOMIC DNA]</scope>
    <source>
        <strain evidence="1 2">PXO99A</strain>
    </source>
</reference>
<dbReference type="EMBL" id="CP000967">
    <property type="protein sequence ID" value="ACD58986.1"/>
    <property type="molecule type" value="Genomic_DNA"/>
</dbReference>
<dbReference type="Proteomes" id="UP000001740">
    <property type="component" value="Chromosome"/>
</dbReference>
<accession>A0A0K0GKV7</accession>
<dbReference type="HOGENOM" id="CLU_2921710_0_0_6"/>
<organism evidence="1 2">
    <name type="scientific">Xanthomonas oryzae pv. oryzae (strain PXO99A)</name>
    <dbReference type="NCBI Taxonomy" id="360094"/>
    <lineage>
        <taxon>Bacteria</taxon>
        <taxon>Pseudomonadati</taxon>
        <taxon>Pseudomonadota</taxon>
        <taxon>Gammaproteobacteria</taxon>
        <taxon>Lysobacterales</taxon>
        <taxon>Lysobacteraceae</taxon>
        <taxon>Xanthomonas</taxon>
    </lineage>
</organism>
<evidence type="ECO:0000313" key="2">
    <source>
        <dbReference type="Proteomes" id="UP000001740"/>
    </source>
</evidence>
<dbReference type="KEGG" id="xop:PXO_05834"/>
<proteinExistence type="predicted"/>
<dbReference type="AlphaFoldDB" id="A0A0K0GKV7"/>
<sequence length="61" mass="6207">MPSREHACVFRPSPVVWAFVANQSDTLASAAVSACSAVVSNKGSCASVLSISSKISVSHGN</sequence>